<feature type="non-terminal residue" evidence="3">
    <location>
        <position position="1"/>
    </location>
</feature>
<keyword evidence="2" id="KW-0472">Membrane</keyword>
<keyword evidence="2" id="KW-1133">Transmembrane helix</keyword>
<name>A0ABD0JTN4_9CAEN</name>
<feature type="region of interest" description="Disordered" evidence="1">
    <location>
        <begin position="209"/>
        <end position="268"/>
    </location>
</feature>
<keyword evidence="4" id="KW-1185">Reference proteome</keyword>
<protein>
    <submittedName>
        <fullName evidence="3">Uncharacterized protein</fullName>
    </submittedName>
</protein>
<reference evidence="3 4" key="1">
    <citation type="journal article" date="2023" name="Sci. Data">
        <title>Genome assembly of the Korean intertidal mud-creeper Batillaria attramentaria.</title>
        <authorList>
            <person name="Patra A.K."/>
            <person name="Ho P.T."/>
            <person name="Jun S."/>
            <person name="Lee S.J."/>
            <person name="Kim Y."/>
            <person name="Won Y.J."/>
        </authorList>
    </citation>
    <scope>NUCLEOTIDE SEQUENCE [LARGE SCALE GENOMIC DNA]</scope>
    <source>
        <strain evidence="3">Wonlab-2016</strain>
    </source>
</reference>
<sequence>KPTFAQPERNEITVETGSDMLGKFPLRTHTTDFTECLLSKYASNAYDRKGFSNRAQTVGECDRYFAKPSKSKIHVFYLGCLWKVITAVGVSVLVFLIIIVTIFCTRKGRKRAVIPQPAVELAVIQRRSLVREEDGSAPSVHIYWDADPPAADGEDVAEEAPPQICHRPGNPPDDYLNPEPSRDETQDEGAEFNTVPFYHNTQIRNVGATAASDGDSQTAAPRKWMSSHPEDGIKASDDNPDSDRANTESKDVTDYVGYDPRLYENSQL</sequence>
<evidence type="ECO:0000313" key="3">
    <source>
        <dbReference type="EMBL" id="KAK7477992.1"/>
    </source>
</evidence>
<feature type="transmembrane region" description="Helical" evidence="2">
    <location>
        <begin position="75"/>
        <end position="104"/>
    </location>
</feature>
<evidence type="ECO:0000256" key="2">
    <source>
        <dbReference type="SAM" id="Phobius"/>
    </source>
</evidence>
<accession>A0ABD0JTN4</accession>
<evidence type="ECO:0000256" key="1">
    <source>
        <dbReference type="SAM" id="MobiDB-lite"/>
    </source>
</evidence>
<dbReference type="AlphaFoldDB" id="A0ABD0JTN4"/>
<organism evidence="3 4">
    <name type="scientific">Batillaria attramentaria</name>
    <dbReference type="NCBI Taxonomy" id="370345"/>
    <lineage>
        <taxon>Eukaryota</taxon>
        <taxon>Metazoa</taxon>
        <taxon>Spiralia</taxon>
        <taxon>Lophotrochozoa</taxon>
        <taxon>Mollusca</taxon>
        <taxon>Gastropoda</taxon>
        <taxon>Caenogastropoda</taxon>
        <taxon>Sorbeoconcha</taxon>
        <taxon>Cerithioidea</taxon>
        <taxon>Batillariidae</taxon>
        <taxon>Batillaria</taxon>
    </lineage>
</organism>
<gene>
    <name evidence="3" type="ORF">BaRGS_00030750</name>
</gene>
<feature type="region of interest" description="Disordered" evidence="1">
    <location>
        <begin position="147"/>
        <end position="188"/>
    </location>
</feature>
<proteinExistence type="predicted"/>
<evidence type="ECO:0000313" key="4">
    <source>
        <dbReference type="Proteomes" id="UP001519460"/>
    </source>
</evidence>
<feature type="compositionally biased region" description="Basic and acidic residues" evidence="1">
    <location>
        <begin position="228"/>
        <end position="253"/>
    </location>
</feature>
<dbReference type="EMBL" id="JACVVK020000336">
    <property type="protein sequence ID" value="KAK7477992.1"/>
    <property type="molecule type" value="Genomic_DNA"/>
</dbReference>
<dbReference type="Proteomes" id="UP001519460">
    <property type="component" value="Unassembled WGS sequence"/>
</dbReference>
<comment type="caution">
    <text evidence="3">The sequence shown here is derived from an EMBL/GenBank/DDBJ whole genome shotgun (WGS) entry which is preliminary data.</text>
</comment>
<keyword evidence="2" id="KW-0812">Transmembrane</keyword>